<comment type="caution">
    <text evidence="2">The sequence shown here is derived from an EMBL/GenBank/DDBJ whole genome shotgun (WGS) entry which is preliminary data.</text>
</comment>
<gene>
    <name evidence="2" type="ORF">GCM10010302_06860</name>
</gene>
<protein>
    <recommendedName>
        <fullName evidence="4">ArsR family transcriptional regulator</fullName>
    </recommendedName>
</protein>
<reference evidence="3" key="1">
    <citation type="journal article" date="2019" name="Int. J. Syst. Evol. Microbiol.">
        <title>The Global Catalogue of Microorganisms (GCM) 10K type strain sequencing project: providing services to taxonomists for standard genome sequencing and annotation.</title>
        <authorList>
            <consortium name="The Broad Institute Genomics Platform"/>
            <consortium name="The Broad Institute Genome Sequencing Center for Infectious Disease"/>
            <person name="Wu L."/>
            <person name="Ma J."/>
        </authorList>
    </citation>
    <scope>NUCLEOTIDE SEQUENCE [LARGE SCALE GENOMIC DNA]</scope>
    <source>
        <strain evidence="3">JCM 4505</strain>
    </source>
</reference>
<evidence type="ECO:0000313" key="2">
    <source>
        <dbReference type="EMBL" id="GAA0271877.1"/>
    </source>
</evidence>
<proteinExistence type="predicted"/>
<dbReference type="RefSeq" id="WP_344152043.1">
    <property type="nucleotide sequence ID" value="NZ_BAAABV010000005.1"/>
</dbReference>
<feature type="region of interest" description="Disordered" evidence="1">
    <location>
        <begin position="80"/>
        <end position="100"/>
    </location>
</feature>
<evidence type="ECO:0008006" key="4">
    <source>
        <dbReference type="Google" id="ProtNLM"/>
    </source>
</evidence>
<feature type="compositionally biased region" description="Basic and acidic residues" evidence="1">
    <location>
        <begin position="91"/>
        <end position="100"/>
    </location>
</feature>
<evidence type="ECO:0000313" key="3">
    <source>
        <dbReference type="Proteomes" id="UP001501867"/>
    </source>
</evidence>
<dbReference type="Proteomes" id="UP001501867">
    <property type="component" value="Unassembled WGS sequence"/>
</dbReference>
<evidence type="ECO:0000256" key="1">
    <source>
        <dbReference type="SAM" id="MobiDB-lite"/>
    </source>
</evidence>
<keyword evidence="3" id="KW-1185">Reference proteome</keyword>
<sequence>MILKDPEKRLRDGAETCRITERAAPVIVTDLESAGYLTRVRSCRRTLYEVRPGTLFRHPAEGGREVADLLHLLAGLTLRAATAGQPSPDDGDPRQRGPSG</sequence>
<dbReference type="EMBL" id="BAAABV010000005">
    <property type="protein sequence ID" value="GAA0271877.1"/>
    <property type="molecule type" value="Genomic_DNA"/>
</dbReference>
<name>A0ABP3EQ82_9ACTN</name>
<accession>A0ABP3EQ82</accession>
<organism evidence="2 3">
    <name type="scientific">Streptomyces polychromogenes</name>
    <dbReference type="NCBI Taxonomy" id="67342"/>
    <lineage>
        <taxon>Bacteria</taxon>
        <taxon>Bacillati</taxon>
        <taxon>Actinomycetota</taxon>
        <taxon>Actinomycetes</taxon>
        <taxon>Kitasatosporales</taxon>
        <taxon>Streptomycetaceae</taxon>
        <taxon>Streptomyces</taxon>
    </lineage>
</organism>